<organism evidence="5 6">
    <name type="scientific">Eptatretus burgeri</name>
    <name type="common">Inshore hagfish</name>
    <dbReference type="NCBI Taxonomy" id="7764"/>
    <lineage>
        <taxon>Eukaryota</taxon>
        <taxon>Metazoa</taxon>
        <taxon>Chordata</taxon>
        <taxon>Craniata</taxon>
        <taxon>Vertebrata</taxon>
        <taxon>Cyclostomata</taxon>
        <taxon>Myxini</taxon>
        <taxon>Myxiniformes</taxon>
        <taxon>Myxinidae</taxon>
        <taxon>Eptatretinae</taxon>
        <taxon>Eptatretus</taxon>
    </lineage>
</organism>
<reference evidence="5" key="1">
    <citation type="submission" date="2025-05" db="UniProtKB">
        <authorList>
            <consortium name="Ensembl"/>
        </authorList>
    </citation>
    <scope>IDENTIFICATION</scope>
</reference>
<dbReference type="PANTHER" id="PTHR13292:SF0">
    <property type="entry name" value="AUTOPHAGY-RELATED PROTEIN 101"/>
    <property type="match status" value="1"/>
</dbReference>
<comment type="similarity">
    <text evidence="2">Belongs to the ATG101 family.</text>
</comment>
<protein>
    <recommendedName>
        <fullName evidence="3">Autophagy-related protein 101</fullName>
    </recommendedName>
</protein>
<evidence type="ECO:0000256" key="2">
    <source>
        <dbReference type="ARBA" id="ARBA00007130"/>
    </source>
</evidence>
<keyword evidence="4" id="KW-0072">Autophagy</keyword>
<evidence type="ECO:0000313" key="5">
    <source>
        <dbReference type="Ensembl" id="ENSEBUP00000016193.1"/>
    </source>
</evidence>
<dbReference type="Ensembl" id="ENSEBUT00000016775.1">
    <property type="protein sequence ID" value="ENSEBUP00000016199.1"/>
    <property type="gene ID" value="ENSEBUG00000010175.1"/>
</dbReference>
<dbReference type="Ensembl" id="ENSEBUT00000016780.1">
    <property type="protein sequence ID" value="ENSEBUP00000016203.1"/>
    <property type="gene ID" value="ENSEBUG00000010175.1"/>
</dbReference>
<name>A0A8C4WWM9_EPTBU</name>
<dbReference type="OMA" id="TMNCRSE"/>
<dbReference type="GO" id="GO:0000407">
    <property type="term" value="C:phagophore assembly site"/>
    <property type="evidence" value="ECO:0007669"/>
    <property type="project" value="UniProtKB-SubCell"/>
</dbReference>
<comment type="subcellular location">
    <subcellularLocation>
        <location evidence="1">Preautophagosomal structure</location>
    </subcellularLocation>
</comment>
<evidence type="ECO:0000256" key="1">
    <source>
        <dbReference type="ARBA" id="ARBA00004329"/>
    </source>
</evidence>
<dbReference type="GeneTree" id="ENSGT00390000016511"/>
<dbReference type="InterPro" id="IPR012445">
    <property type="entry name" value="ATG101"/>
</dbReference>
<keyword evidence="6" id="KW-1185">Reference proteome</keyword>
<dbReference type="GO" id="GO:0019901">
    <property type="term" value="F:protein kinase binding"/>
    <property type="evidence" value="ECO:0007669"/>
    <property type="project" value="TreeGrafter"/>
</dbReference>
<dbReference type="Proteomes" id="UP000694388">
    <property type="component" value="Unplaced"/>
</dbReference>
<evidence type="ECO:0000256" key="3">
    <source>
        <dbReference type="ARBA" id="ARBA00018874"/>
    </source>
</evidence>
<dbReference type="AlphaFoldDB" id="A0A8C4WWM9"/>
<dbReference type="Pfam" id="PF07855">
    <property type="entry name" value="ATG101"/>
    <property type="match status" value="1"/>
</dbReference>
<evidence type="ECO:0000256" key="4">
    <source>
        <dbReference type="ARBA" id="ARBA00023006"/>
    </source>
</evidence>
<dbReference type="PANTHER" id="PTHR13292">
    <property type="entry name" value="AUTOPHAGY-RELATED PROTEIN 101"/>
    <property type="match status" value="1"/>
</dbReference>
<evidence type="ECO:0000313" key="6">
    <source>
        <dbReference type="Proteomes" id="UP000694388"/>
    </source>
</evidence>
<dbReference type="Ensembl" id="ENSEBUT00000016769.1">
    <property type="protein sequence ID" value="ENSEBUP00000016193.1"/>
    <property type="gene ID" value="ENSEBUG00000010175.1"/>
</dbReference>
<dbReference type="GO" id="GO:1990316">
    <property type="term" value="C:Atg1/ULK1 kinase complex"/>
    <property type="evidence" value="ECO:0007669"/>
    <property type="project" value="TreeGrafter"/>
</dbReference>
<accession>A0A8C4WWM9</accession>
<dbReference type="GO" id="GO:0000045">
    <property type="term" value="P:autophagosome assembly"/>
    <property type="evidence" value="ECO:0007669"/>
    <property type="project" value="TreeGrafter"/>
</dbReference>
<proteinExistence type="inferred from homology"/>
<sequence length="219" mass="24739">MNCRTQSFEVSLEIRQLEEAVLAVFHSALLHRTTGKFHYKREGTYSVGTVGVQDVDCDSMDLTYVRVHSEPLDRVLRRAAAEFREAMRGAAAAGGGGQISLEFYQRKRSRWLFSDECIPWEVWTLHVRLLNLTSEPDRQVCHERVGEALAEVIRSIAVVINRHEYMPKMPTESELPAVFQTGFPDVQPYLHRVAFTVPDGPAGSVGTVVRRLIKDTLAL</sequence>